<organism evidence="1 2">
    <name type="scientific">Tritrichomonas musculus</name>
    <dbReference type="NCBI Taxonomy" id="1915356"/>
    <lineage>
        <taxon>Eukaryota</taxon>
        <taxon>Metamonada</taxon>
        <taxon>Parabasalia</taxon>
        <taxon>Tritrichomonadida</taxon>
        <taxon>Tritrichomonadidae</taxon>
        <taxon>Tritrichomonas</taxon>
    </lineage>
</organism>
<sequence>MKMMKNLIQHLMYPKDIYIILKLENVDHNFVSKLCHLKRRPSNNQIFIDNFINDIGNLLENVDHSRIINIDGTAIFLAPKNLKIWHCKGQDDVSVPVGFNEKQRVTALCAISADGSKHNIQFIAKGTTPAVIDSQLGDVFPHLSAFSEKGWSTNETIYKYLNYIKSLFNDNQEIHVILDIYSSLTSEETKEAARDLGITFQLAIQICISRRI</sequence>
<gene>
    <name evidence="1" type="ORF">M9Y10_026195</name>
</gene>
<reference evidence="1 2" key="1">
    <citation type="submission" date="2024-04" db="EMBL/GenBank/DDBJ databases">
        <title>Tritrichomonas musculus Genome.</title>
        <authorList>
            <person name="Alves-Ferreira E."/>
            <person name="Grigg M."/>
            <person name="Lorenzi H."/>
            <person name="Galac M."/>
        </authorList>
    </citation>
    <scope>NUCLEOTIDE SEQUENCE [LARGE SCALE GENOMIC DNA]</scope>
    <source>
        <strain evidence="1 2">EAF2021</strain>
    </source>
</reference>
<evidence type="ECO:0000313" key="1">
    <source>
        <dbReference type="EMBL" id="KAK8841984.1"/>
    </source>
</evidence>
<protein>
    <recommendedName>
        <fullName evidence="3">DDE-1 domain-containing protein</fullName>
    </recommendedName>
</protein>
<name>A0ABR2H6Z9_9EUKA</name>
<dbReference type="Proteomes" id="UP001470230">
    <property type="component" value="Unassembled WGS sequence"/>
</dbReference>
<dbReference type="EMBL" id="JAPFFF010000039">
    <property type="protein sequence ID" value="KAK8841984.1"/>
    <property type="molecule type" value="Genomic_DNA"/>
</dbReference>
<accession>A0ABR2H6Z9</accession>
<evidence type="ECO:0000313" key="2">
    <source>
        <dbReference type="Proteomes" id="UP001470230"/>
    </source>
</evidence>
<proteinExistence type="predicted"/>
<keyword evidence="2" id="KW-1185">Reference proteome</keyword>
<evidence type="ECO:0008006" key="3">
    <source>
        <dbReference type="Google" id="ProtNLM"/>
    </source>
</evidence>
<comment type="caution">
    <text evidence="1">The sequence shown here is derived from an EMBL/GenBank/DDBJ whole genome shotgun (WGS) entry which is preliminary data.</text>
</comment>